<dbReference type="PROSITE" id="PS01124">
    <property type="entry name" value="HTH_ARAC_FAMILY_2"/>
    <property type="match status" value="1"/>
</dbReference>
<evidence type="ECO:0000256" key="3">
    <source>
        <dbReference type="ARBA" id="ARBA00023163"/>
    </source>
</evidence>
<evidence type="ECO:0000256" key="4">
    <source>
        <dbReference type="PROSITE-ProRule" id="PRU00169"/>
    </source>
</evidence>
<dbReference type="EMBL" id="SMRT01000008">
    <property type="protein sequence ID" value="TDF96141.1"/>
    <property type="molecule type" value="Genomic_DNA"/>
</dbReference>
<dbReference type="InterPro" id="IPR011006">
    <property type="entry name" value="CheY-like_superfamily"/>
</dbReference>
<evidence type="ECO:0000259" key="5">
    <source>
        <dbReference type="PROSITE" id="PS01124"/>
    </source>
</evidence>
<dbReference type="SMART" id="SM00448">
    <property type="entry name" value="REC"/>
    <property type="match status" value="1"/>
</dbReference>
<evidence type="ECO:0000313" key="7">
    <source>
        <dbReference type="EMBL" id="TDF96141.1"/>
    </source>
</evidence>
<reference evidence="7 8" key="1">
    <citation type="submission" date="2019-03" db="EMBL/GenBank/DDBJ databases">
        <title>This is whole genome sequence of Paenibacillus sp MS74 strain.</title>
        <authorList>
            <person name="Trinh H.N."/>
        </authorList>
    </citation>
    <scope>NUCLEOTIDE SEQUENCE [LARGE SCALE GENOMIC DNA]</scope>
    <source>
        <strain evidence="7 8">MS74</strain>
    </source>
</reference>
<dbReference type="PRINTS" id="PR00032">
    <property type="entry name" value="HTHARAC"/>
</dbReference>
<dbReference type="CDD" id="cd17536">
    <property type="entry name" value="REC_YesN-like"/>
    <property type="match status" value="1"/>
</dbReference>
<keyword evidence="4" id="KW-0597">Phosphoprotein</keyword>
<keyword evidence="1" id="KW-0805">Transcription regulation</keyword>
<dbReference type="PROSITE" id="PS50110">
    <property type="entry name" value="RESPONSE_REGULATORY"/>
    <property type="match status" value="1"/>
</dbReference>
<dbReference type="InterPro" id="IPR009057">
    <property type="entry name" value="Homeodomain-like_sf"/>
</dbReference>
<dbReference type="Proteomes" id="UP000295636">
    <property type="component" value="Unassembled WGS sequence"/>
</dbReference>
<name>A0A4R5KKP4_9BACL</name>
<dbReference type="Pfam" id="PF12833">
    <property type="entry name" value="HTH_18"/>
    <property type="match status" value="1"/>
</dbReference>
<dbReference type="Gene3D" id="1.10.10.60">
    <property type="entry name" value="Homeodomain-like"/>
    <property type="match status" value="2"/>
</dbReference>
<feature type="domain" description="HTH araC/xylS-type" evidence="5">
    <location>
        <begin position="421"/>
        <end position="519"/>
    </location>
</feature>
<dbReference type="GO" id="GO:0043565">
    <property type="term" value="F:sequence-specific DNA binding"/>
    <property type="evidence" value="ECO:0007669"/>
    <property type="project" value="InterPro"/>
</dbReference>
<dbReference type="GO" id="GO:0003700">
    <property type="term" value="F:DNA-binding transcription factor activity"/>
    <property type="evidence" value="ECO:0007669"/>
    <property type="project" value="InterPro"/>
</dbReference>
<dbReference type="GO" id="GO:0000160">
    <property type="term" value="P:phosphorelay signal transduction system"/>
    <property type="evidence" value="ECO:0007669"/>
    <property type="project" value="InterPro"/>
</dbReference>
<evidence type="ECO:0000313" key="8">
    <source>
        <dbReference type="Proteomes" id="UP000295636"/>
    </source>
</evidence>
<accession>A0A4R5KKP4</accession>
<dbReference type="PANTHER" id="PTHR43280">
    <property type="entry name" value="ARAC-FAMILY TRANSCRIPTIONAL REGULATOR"/>
    <property type="match status" value="1"/>
</dbReference>
<dbReference type="OrthoDB" id="9794370at2"/>
<sequence length="520" mass="59287">MSITEAEGDFIMYKALIVDDERIEREGVKFLIDKLGLRLEADEAENGLKALEYLQNHETDILFTDIRMPFMDGLELAAKAKALQPKLKIIIVSAYGDFEYAKQAIQIQVVHYLLKPVEVAEFLGVVTEVVRLCDEDREQKARSQQLQQVYEIGSRYVQEQMLLDLLHGSKSANGAAAALNDYGWMKAGMPFRLLLLEMRGKFFDKVEETFASQLMGTLQEDVHYVNLNEYQSVLFVRTEEAWDKTQLEAHGLKLQKFLLTHYDADSVLVFSGLLTDPAKIPDEYQEMERLLESKFFLQPSALLYMETGSISEETVNLDPVLEEISRTIGYGESHLILNGIERLFAELQAGSRSSTSYVKYMCTEIAKKYVQSFTRGPHISIQQLAEQIYRTESLLQLKELMTELVGDKPRHAVEPSRKVIAEVLKIIHRDYWQDIGLESLADKACLSPSYLSHLFKKETGASLIKYITCYRLEKAGELLRGTNMKIADISAEVGYSSFAYFCSIFKNYYGTTPAKYREGD</sequence>
<dbReference type="SUPFAM" id="SSF46689">
    <property type="entry name" value="Homeodomain-like"/>
    <property type="match status" value="2"/>
</dbReference>
<dbReference type="InterPro" id="IPR001789">
    <property type="entry name" value="Sig_transdc_resp-reg_receiver"/>
</dbReference>
<evidence type="ECO:0000259" key="6">
    <source>
        <dbReference type="PROSITE" id="PS50110"/>
    </source>
</evidence>
<organism evidence="7 8">
    <name type="scientific">Paenibacillus piri</name>
    <dbReference type="NCBI Taxonomy" id="2547395"/>
    <lineage>
        <taxon>Bacteria</taxon>
        <taxon>Bacillati</taxon>
        <taxon>Bacillota</taxon>
        <taxon>Bacilli</taxon>
        <taxon>Bacillales</taxon>
        <taxon>Paenibacillaceae</taxon>
        <taxon>Paenibacillus</taxon>
    </lineage>
</organism>
<evidence type="ECO:0000256" key="2">
    <source>
        <dbReference type="ARBA" id="ARBA00023125"/>
    </source>
</evidence>
<proteinExistence type="predicted"/>
<dbReference type="PANTHER" id="PTHR43280:SF10">
    <property type="entry name" value="REGULATORY PROTEIN POCR"/>
    <property type="match status" value="1"/>
</dbReference>
<keyword evidence="3" id="KW-0804">Transcription</keyword>
<protein>
    <submittedName>
        <fullName evidence="7">Response regulator</fullName>
    </submittedName>
</protein>
<dbReference type="SMART" id="SM00342">
    <property type="entry name" value="HTH_ARAC"/>
    <property type="match status" value="1"/>
</dbReference>
<keyword evidence="8" id="KW-1185">Reference proteome</keyword>
<comment type="caution">
    <text evidence="7">The sequence shown here is derived from an EMBL/GenBank/DDBJ whole genome shotgun (WGS) entry which is preliminary data.</text>
</comment>
<keyword evidence="2" id="KW-0238">DNA-binding</keyword>
<feature type="domain" description="Response regulatory" evidence="6">
    <location>
        <begin position="14"/>
        <end position="130"/>
    </location>
</feature>
<dbReference type="Pfam" id="PF00072">
    <property type="entry name" value="Response_reg"/>
    <property type="match status" value="1"/>
</dbReference>
<dbReference type="InterPro" id="IPR018060">
    <property type="entry name" value="HTH_AraC"/>
</dbReference>
<dbReference type="AlphaFoldDB" id="A0A4R5KKP4"/>
<evidence type="ECO:0000256" key="1">
    <source>
        <dbReference type="ARBA" id="ARBA00023015"/>
    </source>
</evidence>
<dbReference type="Gene3D" id="3.40.50.2300">
    <property type="match status" value="1"/>
</dbReference>
<dbReference type="SUPFAM" id="SSF52172">
    <property type="entry name" value="CheY-like"/>
    <property type="match status" value="1"/>
</dbReference>
<gene>
    <name evidence="7" type="ORF">E1757_17205</name>
</gene>
<feature type="modified residue" description="4-aspartylphosphate" evidence="4">
    <location>
        <position position="65"/>
    </location>
</feature>
<dbReference type="InterPro" id="IPR020449">
    <property type="entry name" value="Tscrpt_reg_AraC-type_HTH"/>
</dbReference>